<dbReference type="PANTHER" id="PTHR22617">
    <property type="entry name" value="CHEMOTAXIS SENSOR HISTIDINE KINASE-RELATED"/>
    <property type="match status" value="1"/>
</dbReference>
<dbReference type="PANTHER" id="PTHR22617:SF43">
    <property type="entry name" value="PROTEIN PILI"/>
    <property type="match status" value="1"/>
</dbReference>
<proteinExistence type="predicted"/>
<dbReference type="GO" id="GO:0006935">
    <property type="term" value="P:chemotaxis"/>
    <property type="evidence" value="ECO:0007669"/>
    <property type="project" value="InterPro"/>
</dbReference>
<dbReference type="SUPFAM" id="SSF50341">
    <property type="entry name" value="CheW-like"/>
    <property type="match status" value="1"/>
</dbReference>
<dbReference type="Gene3D" id="2.30.30.40">
    <property type="entry name" value="SH3 Domains"/>
    <property type="match status" value="1"/>
</dbReference>
<accession>A0A3B0WCP5</accession>
<reference evidence="2" key="1">
    <citation type="submission" date="2018-06" db="EMBL/GenBank/DDBJ databases">
        <authorList>
            <person name="Zhirakovskaya E."/>
        </authorList>
    </citation>
    <scope>NUCLEOTIDE SEQUENCE</scope>
</reference>
<dbReference type="InterPro" id="IPR036061">
    <property type="entry name" value="CheW-like_dom_sf"/>
</dbReference>
<dbReference type="GO" id="GO:0007165">
    <property type="term" value="P:signal transduction"/>
    <property type="evidence" value="ECO:0007669"/>
    <property type="project" value="InterPro"/>
</dbReference>
<dbReference type="SMART" id="SM00260">
    <property type="entry name" value="CheW"/>
    <property type="match status" value="1"/>
</dbReference>
<protein>
    <recommendedName>
        <fullName evidence="1">CheW-like domain-containing protein</fullName>
    </recommendedName>
</protein>
<gene>
    <name evidence="2" type="ORF">MNBD_GAMMA06-270</name>
</gene>
<dbReference type="InterPro" id="IPR002545">
    <property type="entry name" value="CheW-lke_dom"/>
</dbReference>
<evidence type="ECO:0000313" key="2">
    <source>
        <dbReference type="EMBL" id="VAW53645.1"/>
    </source>
</evidence>
<feature type="domain" description="CheW-like" evidence="1">
    <location>
        <begin position="34"/>
        <end position="174"/>
    </location>
</feature>
<dbReference type="Pfam" id="PF01584">
    <property type="entry name" value="CheW"/>
    <property type="match status" value="1"/>
</dbReference>
<organism evidence="2">
    <name type="scientific">hydrothermal vent metagenome</name>
    <dbReference type="NCBI Taxonomy" id="652676"/>
    <lineage>
        <taxon>unclassified sequences</taxon>
        <taxon>metagenomes</taxon>
        <taxon>ecological metagenomes</taxon>
    </lineage>
</organism>
<dbReference type="Gene3D" id="2.40.50.180">
    <property type="entry name" value="CheA-289, Domain 4"/>
    <property type="match status" value="1"/>
</dbReference>
<dbReference type="GO" id="GO:0005829">
    <property type="term" value="C:cytosol"/>
    <property type="evidence" value="ECO:0007669"/>
    <property type="project" value="TreeGrafter"/>
</dbReference>
<dbReference type="EMBL" id="UOFD01000064">
    <property type="protein sequence ID" value="VAW53645.1"/>
    <property type="molecule type" value="Genomic_DNA"/>
</dbReference>
<dbReference type="InterPro" id="IPR039315">
    <property type="entry name" value="CheW"/>
</dbReference>
<dbReference type="PROSITE" id="PS50851">
    <property type="entry name" value="CHEW"/>
    <property type="match status" value="1"/>
</dbReference>
<name>A0A3B0WCP5_9ZZZZ</name>
<sequence>MNTSSNPFDLLLDLEKRTLKGLNSLPAVDLIEEEWVGVGFRIGDLKLIASMSEVKEILDLPEFTSVPGVKSWVVGVANVRGSLLPILDMKTFLLGEDIKRRQRGRVIVIDYKGFDTGLIVEEIFGMRHFRENDETDDTVDVHEDISPYIGKTFKQNEEYWPVFGFNEMVQNERFAQASL</sequence>
<evidence type="ECO:0000259" key="1">
    <source>
        <dbReference type="PROSITE" id="PS50851"/>
    </source>
</evidence>
<dbReference type="AlphaFoldDB" id="A0A3B0WCP5"/>